<reference evidence="2 3" key="1">
    <citation type="submission" date="2023-06" db="EMBL/GenBank/DDBJ databases">
        <title>Whole genome sequence of Oscillatoria calcuttensis NRMC-F 0142.</title>
        <authorList>
            <person name="Shakena Fathima T."/>
            <person name="Muralitharan G."/>
            <person name="Thajuddin N."/>
        </authorList>
    </citation>
    <scope>NUCLEOTIDE SEQUENCE [LARGE SCALE GENOMIC DNA]</scope>
    <source>
        <strain evidence="2 3">NRMC-F 0142</strain>
    </source>
</reference>
<accession>A0ABT7LY10</accession>
<dbReference type="Proteomes" id="UP001230986">
    <property type="component" value="Unassembled WGS sequence"/>
</dbReference>
<comment type="caution">
    <text evidence="2">The sequence shown here is derived from an EMBL/GenBank/DDBJ whole genome shotgun (WGS) entry which is preliminary data.</text>
</comment>
<dbReference type="InterPro" id="IPR002716">
    <property type="entry name" value="PIN_dom"/>
</dbReference>
<evidence type="ECO:0000313" key="2">
    <source>
        <dbReference type="EMBL" id="MDL5056907.1"/>
    </source>
</evidence>
<dbReference type="InterPro" id="IPR029060">
    <property type="entry name" value="PIN-like_dom_sf"/>
</dbReference>
<sequence>MTARAFVDTNILLYAVSTDAVEKPKTDKARELLQRDDLGLSVQVLQEFYVNATKLSAVRLSHAEALEFIHVWRRFPVVDMSIAIFDNALKIKAQYQISYWDAAIIAAAQSLECRELCSEDLQNGMKFGRLSVVNPFS</sequence>
<dbReference type="Gene3D" id="3.40.50.1010">
    <property type="entry name" value="5'-nuclease"/>
    <property type="match status" value="1"/>
</dbReference>
<name>A0ABT7LY10_9CYAN</name>
<dbReference type="RefSeq" id="WP_284475471.1">
    <property type="nucleotide sequence ID" value="NZ_JASVEJ010000021.1"/>
</dbReference>
<dbReference type="EMBL" id="JASVEJ010000021">
    <property type="protein sequence ID" value="MDL5056907.1"/>
    <property type="molecule type" value="Genomic_DNA"/>
</dbReference>
<gene>
    <name evidence="2" type="ORF">QQ055_05425</name>
</gene>
<evidence type="ECO:0000259" key="1">
    <source>
        <dbReference type="Pfam" id="PF01850"/>
    </source>
</evidence>
<feature type="domain" description="PIN" evidence="1">
    <location>
        <begin position="6"/>
        <end position="120"/>
    </location>
</feature>
<evidence type="ECO:0000313" key="3">
    <source>
        <dbReference type="Proteomes" id="UP001230986"/>
    </source>
</evidence>
<dbReference type="Pfam" id="PF01850">
    <property type="entry name" value="PIN"/>
    <property type="match status" value="1"/>
</dbReference>
<dbReference type="CDD" id="cd18692">
    <property type="entry name" value="PIN_VapC-like"/>
    <property type="match status" value="1"/>
</dbReference>
<dbReference type="SUPFAM" id="SSF88723">
    <property type="entry name" value="PIN domain-like"/>
    <property type="match status" value="1"/>
</dbReference>
<protein>
    <submittedName>
        <fullName evidence="2">PIN domain-containing protein</fullName>
    </submittedName>
</protein>
<organism evidence="2 3">
    <name type="scientific">Geitlerinema calcuttense NRMC-F 0142</name>
    <dbReference type="NCBI Taxonomy" id="2922238"/>
    <lineage>
        <taxon>Bacteria</taxon>
        <taxon>Bacillati</taxon>
        <taxon>Cyanobacteriota</taxon>
        <taxon>Cyanophyceae</taxon>
        <taxon>Geitlerinematales</taxon>
        <taxon>Geitlerinemataceae</taxon>
        <taxon>Geitlerinema</taxon>
    </lineage>
</organism>
<proteinExistence type="predicted"/>
<keyword evidence="3" id="KW-1185">Reference proteome</keyword>